<keyword evidence="4" id="KW-1185">Reference proteome</keyword>
<reference evidence="3 4" key="1">
    <citation type="journal article" date="2018" name="Cell">
        <title>The Chara Genome: Secondary Complexity and Implications for Plant Terrestrialization.</title>
        <authorList>
            <person name="Nishiyama T."/>
            <person name="Sakayama H."/>
            <person name="Vries J.D."/>
            <person name="Buschmann H."/>
            <person name="Saint-Marcoux D."/>
            <person name="Ullrich K.K."/>
            <person name="Haas F.B."/>
            <person name="Vanderstraeten L."/>
            <person name="Becker D."/>
            <person name="Lang D."/>
            <person name="Vosolsobe S."/>
            <person name="Rombauts S."/>
            <person name="Wilhelmsson P.K.I."/>
            <person name="Janitza P."/>
            <person name="Kern R."/>
            <person name="Heyl A."/>
            <person name="Rumpler F."/>
            <person name="Villalobos L.I.A.C."/>
            <person name="Clay J.M."/>
            <person name="Skokan R."/>
            <person name="Toyoda A."/>
            <person name="Suzuki Y."/>
            <person name="Kagoshima H."/>
            <person name="Schijlen E."/>
            <person name="Tajeshwar N."/>
            <person name="Catarino B."/>
            <person name="Hetherington A.J."/>
            <person name="Saltykova A."/>
            <person name="Bonnot C."/>
            <person name="Breuninger H."/>
            <person name="Symeonidi A."/>
            <person name="Radhakrishnan G.V."/>
            <person name="Van Nieuwerburgh F."/>
            <person name="Deforce D."/>
            <person name="Chang C."/>
            <person name="Karol K.G."/>
            <person name="Hedrich R."/>
            <person name="Ulvskov P."/>
            <person name="Glockner G."/>
            <person name="Delwiche C.F."/>
            <person name="Petrasek J."/>
            <person name="Van de Peer Y."/>
            <person name="Friml J."/>
            <person name="Beilby M."/>
            <person name="Dolan L."/>
            <person name="Kohara Y."/>
            <person name="Sugano S."/>
            <person name="Fujiyama A."/>
            <person name="Delaux P.-M."/>
            <person name="Quint M."/>
            <person name="TheiBen G."/>
            <person name="Hagemann M."/>
            <person name="Harholt J."/>
            <person name="Dunand C."/>
            <person name="Zachgo S."/>
            <person name="Langdale J."/>
            <person name="Maumus F."/>
            <person name="Straeten D.V.D."/>
            <person name="Gould S.B."/>
            <person name="Rensing S.A."/>
        </authorList>
    </citation>
    <scope>NUCLEOTIDE SEQUENCE [LARGE SCALE GENOMIC DNA]</scope>
    <source>
        <strain evidence="3 4">S276</strain>
    </source>
</reference>
<evidence type="ECO:0000313" key="4">
    <source>
        <dbReference type="Proteomes" id="UP000265515"/>
    </source>
</evidence>
<protein>
    <recommendedName>
        <fullName evidence="2">DUF659 domain-containing protein</fullName>
    </recommendedName>
</protein>
<evidence type="ECO:0000313" key="3">
    <source>
        <dbReference type="EMBL" id="GBG64987.1"/>
    </source>
</evidence>
<dbReference type="InterPro" id="IPR007021">
    <property type="entry name" value="DUF659"/>
</dbReference>
<dbReference type="PANTHER" id="PTHR32166:SF123">
    <property type="entry name" value="BED-TYPE DOMAIN-CONTAINING PROTEIN"/>
    <property type="match status" value="1"/>
</dbReference>
<feature type="compositionally biased region" description="Pro residues" evidence="1">
    <location>
        <begin position="673"/>
        <end position="683"/>
    </location>
</feature>
<feature type="region of interest" description="Disordered" evidence="1">
    <location>
        <begin position="1"/>
        <end position="39"/>
    </location>
</feature>
<dbReference type="EMBL" id="BFEA01000056">
    <property type="protein sequence ID" value="GBG64987.1"/>
    <property type="molecule type" value="Genomic_DNA"/>
</dbReference>
<organism evidence="3 4">
    <name type="scientific">Chara braunii</name>
    <name type="common">Braun's stonewort</name>
    <dbReference type="NCBI Taxonomy" id="69332"/>
    <lineage>
        <taxon>Eukaryota</taxon>
        <taxon>Viridiplantae</taxon>
        <taxon>Streptophyta</taxon>
        <taxon>Charophyceae</taxon>
        <taxon>Charales</taxon>
        <taxon>Characeae</taxon>
        <taxon>Chara</taxon>
    </lineage>
</organism>
<feature type="domain" description="DUF659" evidence="2">
    <location>
        <begin position="105"/>
        <end position="255"/>
    </location>
</feature>
<feature type="compositionally biased region" description="Low complexity" evidence="1">
    <location>
        <begin position="684"/>
        <end position="697"/>
    </location>
</feature>
<dbReference type="Pfam" id="PF04937">
    <property type="entry name" value="DUF659"/>
    <property type="match status" value="1"/>
</dbReference>
<dbReference type="InterPro" id="IPR012337">
    <property type="entry name" value="RNaseH-like_sf"/>
</dbReference>
<gene>
    <name evidence="3" type="ORF">CBR_g48736</name>
</gene>
<dbReference type="OrthoDB" id="1741262at2759"/>
<sequence>MEDFLKRAAKGPVGEGSSKRKEGGTDPAAAPAGKRHRQQKVTDVYGGEWVARHKKTFLRWLYSSGVPFNAFRNQAWKAYLQVLLEQPGSSPRAVLPSHSEIASMQAVETHRKELAEELEEVRQPFWITGATLLSDGRKSRDGRPIVNFLAAGSRGVVVYTTINREGEPDDAVHVLRRWVTIFHEFSFGGPQLVNAICTDSASAYVGAARALVSPGISPAIRRITWLPCSVHVCNKLLSDMGTSCDAFVDAITRARVLVVFFKTQQAALYFFRKRSPNKGLVLSCETWFASVYSMLERLLAMQDALQAMMRGDEGRDFAYIPWSADVCDMARWVRRQIRWEPWWHTMAIIVHIMQPVMELLRQMDRGGQYMSLMIEWTQDLVRRVTDACAPLGRVFADRIIRRVQARTQHMLEPAHCAGFLLNPRRRHVEYFSGEVRDYPRWLVRQAKRYILTQTGYEEDGVEYIIACRQFEDFHMQQGTFGDWGGGERRARGRACSGDRETIECASWWSQYGSGAPELQRCALRVMHMWSCVSPAERNWAVHEGIHTKKRNQLAFEKVVQLVEITANVRLSEYRRAGCGYVLPWQRDEGMLDCQAGLELEPVRTGTRRGMTPEEIARQVALITRDPIGAIPPVPWGPASPVWSGSTSTGARTAGDVPRVSGGVVETAPRTRDMPPPPPRPPIGDPSSSPTGRGSRSPHTPGRSRIRDTTAVVGDVSDTSLFGRTEINFDSTRRVTEHTARLQPGLGSRDGRMTAAREVAASGCEPQRGRDRGVSADSLEYALMATTHAVHEQTPRKRGVPPRPRPVPAEGGDALGETSGAEGLGMPRGSRREQTVTEASARVVVLRKAGAPVTIEEDDPKTDVAAREEDEDQGCHGPGPGGPG</sequence>
<dbReference type="PANTHER" id="PTHR32166">
    <property type="entry name" value="OSJNBA0013A04.12 PROTEIN"/>
    <property type="match status" value="1"/>
</dbReference>
<evidence type="ECO:0000256" key="1">
    <source>
        <dbReference type="SAM" id="MobiDB-lite"/>
    </source>
</evidence>
<dbReference type="Gramene" id="GBG64987">
    <property type="protein sequence ID" value="GBG64987"/>
    <property type="gene ID" value="CBR_g48736"/>
</dbReference>
<feature type="region of interest" description="Disordered" evidence="1">
    <location>
        <begin position="786"/>
        <end position="883"/>
    </location>
</feature>
<accession>A0A388K4L8</accession>
<name>A0A388K4L8_CHABU</name>
<proteinExistence type="predicted"/>
<dbReference type="Proteomes" id="UP000265515">
    <property type="component" value="Unassembled WGS sequence"/>
</dbReference>
<dbReference type="SUPFAM" id="SSF53098">
    <property type="entry name" value="Ribonuclease H-like"/>
    <property type="match status" value="1"/>
</dbReference>
<dbReference type="STRING" id="69332.A0A388K4L8"/>
<feature type="region of interest" description="Disordered" evidence="1">
    <location>
        <begin position="632"/>
        <end position="708"/>
    </location>
</feature>
<evidence type="ECO:0000259" key="2">
    <source>
        <dbReference type="Pfam" id="PF04937"/>
    </source>
</evidence>
<dbReference type="AlphaFoldDB" id="A0A388K4L8"/>
<comment type="caution">
    <text evidence="3">The sequence shown here is derived from an EMBL/GenBank/DDBJ whole genome shotgun (WGS) entry which is preliminary data.</text>
</comment>